<name>A0A6J4J4Q7_9ACTN</name>
<protein>
    <submittedName>
        <fullName evidence="3">Glycosyl transferase, group 1</fullName>
    </submittedName>
</protein>
<dbReference type="Gene3D" id="3.40.50.2000">
    <property type="entry name" value="Glycogen Phosphorylase B"/>
    <property type="match status" value="1"/>
</dbReference>
<sequence>MRILAFGTYDVRSHPRIGVLLEGLRAAGDDVVEVNVPLGIDTAGRVAMLRQPWRLPLLAYRLARCWALLALRGRRAFRAHRPDAVLVGYLGHFDVVLARLLFRRATIVLDHLIFAADTAADRGEAPGAKLRLLGALDRRALRSADVVVVDSDEHAAMVPADLADRAVVVPVGAPAAWFAAGPAPRPDPDVLSVVFFGLFTPLQGTPTIGRALGLLAADPRIRVTMIGTGQDRPEAQRLAAANTAVTWRDWVPAEDLPAVVAAHDVCLGIVGAGPKARRVVPNKVYQGAAAGCAVVTSDTRPQRAALGDAAVFVPAADPPALAAALRELADDPPALRKLRDAARDRAREQFAPAAVVGTLRARLTSIPGSTHR</sequence>
<accession>A0A6J4J4Q7</accession>
<dbReference type="GO" id="GO:0016757">
    <property type="term" value="F:glycosyltransferase activity"/>
    <property type="evidence" value="ECO:0007669"/>
    <property type="project" value="UniProtKB-KW"/>
</dbReference>
<evidence type="ECO:0000256" key="2">
    <source>
        <dbReference type="ARBA" id="ARBA00022679"/>
    </source>
</evidence>
<evidence type="ECO:0000256" key="1">
    <source>
        <dbReference type="ARBA" id="ARBA00022676"/>
    </source>
</evidence>
<reference evidence="3" key="1">
    <citation type="submission" date="2020-02" db="EMBL/GenBank/DDBJ databases">
        <authorList>
            <person name="Meier V. D."/>
        </authorList>
    </citation>
    <scope>NUCLEOTIDE SEQUENCE</scope>
    <source>
        <strain evidence="3">AVDCRST_MAG41</strain>
    </source>
</reference>
<proteinExistence type="predicted"/>
<gene>
    <name evidence="3" type="ORF">AVDCRST_MAG41-2832</name>
</gene>
<dbReference type="PANTHER" id="PTHR12526">
    <property type="entry name" value="GLYCOSYLTRANSFERASE"/>
    <property type="match status" value="1"/>
</dbReference>
<evidence type="ECO:0000313" key="3">
    <source>
        <dbReference type="EMBL" id="CAA9270400.1"/>
    </source>
</evidence>
<dbReference type="PANTHER" id="PTHR12526:SF510">
    <property type="entry name" value="D-INOSITOL 3-PHOSPHATE GLYCOSYLTRANSFERASE"/>
    <property type="match status" value="1"/>
</dbReference>
<dbReference type="AlphaFoldDB" id="A0A6J4J4Q7"/>
<organism evidence="3">
    <name type="scientific">uncultured Mycobacteriales bacterium</name>
    <dbReference type="NCBI Taxonomy" id="581187"/>
    <lineage>
        <taxon>Bacteria</taxon>
        <taxon>Bacillati</taxon>
        <taxon>Actinomycetota</taxon>
        <taxon>Actinomycetes</taxon>
        <taxon>Mycobacteriales</taxon>
        <taxon>environmental samples</taxon>
    </lineage>
</organism>
<dbReference type="SUPFAM" id="SSF53756">
    <property type="entry name" value="UDP-Glycosyltransferase/glycogen phosphorylase"/>
    <property type="match status" value="1"/>
</dbReference>
<keyword evidence="1" id="KW-0328">Glycosyltransferase</keyword>
<dbReference type="EMBL" id="CADCTP010000262">
    <property type="protein sequence ID" value="CAA9270400.1"/>
    <property type="molecule type" value="Genomic_DNA"/>
</dbReference>
<dbReference type="Pfam" id="PF13692">
    <property type="entry name" value="Glyco_trans_1_4"/>
    <property type="match status" value="1"/>
</dbReference>
<keyword evidence="2 3" id="KW-0808">Transferase</keyword>